<evidence type="ECO:0000256" key="4">
    <source>
        <dbReference type="ARBA" id="ARBA00023163"/>
    </source>
</evidence>
<dbReference type="PANTHER" id="PTHR30204">
    <property type="entry name" value="REDOX-CYCLING DRUG-SENSING TRANSCRIPTIONAL ACTIVATOR SOXR"/>
    <property type="match status" value="1"/>
</dbReference>
<accession>A0ABW5TIH6</accession>
<dbReference type="SUPFAM" id="SSF46955">
    <property type="entry name" value="Putative DNA-binding domain"/>
    <property type="match status" value="1"/>
</dbReference>
<gene>
    <name evidence="6" type="ORF">ACFSR0_04250</name>
</gene>
<dbReference type="Pfam" id="PF13411">
    <property type="entry name" value="MerR_1"/>
    <property type="match status" value="1"/>
</dbReference>
<dbReference type="CDD" id="cd01107">
    <property type="entry name" value="HTH_BmrR"/>
    <property type="match status" value="1"/>
</dbReference>
<dbReference type="EMBL" id="JBHUMO010000028">
    <property type="protein sequence ID" value="MFD2728639.1"/>
    <property type="molecule type" value="Genomic_DNA"/>
</dbReference>
<keyword evidence="4" id="KW-0804">Transcription</keyword>
<dbReference type="InterPro" id="IPR009061">
    <property type="entry name" value="DNA-bd_dom_put_sf"/>
</dbReference>
<dbReference type="InterPro" id="IPR000551">
    <property type="entry name" value="MerR-type_HTH_dom"/>
</dbReference>
<evidence type="ECO:0000256" key="3">
    <source>
        <dbReference type="ARBA" id="ARBA00023125"/>
    </source>
</evidence>
<name>A0ABW5TIH6_9ENTE</name>
<proteinExistence type="predicted"/>
<protein>
    <submittedName>
        <fullName evidence="6">Helix-turn-helix domain-containing protein</fullName>
    </submittedName>
</protein>
<keyword evidence="7" id="KW-1185">Reference proteome</keyword>
<keyword evidence="3" id="KW-0238">DNA-binding</keyword>
<dbReference type="SMART" id="SM00422">
    <property type="entry name" value="HTH_MERR"/>
    <property type="match status" value="1"/>
</dbReference>
<dbReference type="InterPro" id="IPR047057">
    <property type="entry name" value="MerR_fam"/>
</dbReference>
<evidence type="ECO:0000313" key="7">
    <source>
        <dbReference type="Proteomes" id="UP001597427"/>
    </source>
</evidence>
<evidence type="ECO:0000259" key="5">
    <source>
        <dbReference type="PROSITE" id="PS50937"/>
    </source>
</evidence>
<dbReference type="PANTHER" id="PTHR30204:SF69">
    <property type="entry name" value="MERR-FAMILY TRANSCRIPTIONAL REGULATOR"/>
    <property type="match status" value="1"/>
</dbReference>
<evidence type="ECO:0000256" key="2">
    <source>
        <dbReference type="ARBA" id="ARBA00023015"/>
    </source>
</evidence>
<feature type="domain" description="HTH merR-type" evidence="5">
    <location>
        <begin position="4"/>
        <end position="74"/>
    </location>
</feature>
<sequence>MFSKIKIGDMAKLNQLSIQTLRYYDEKNLLKPIEVDSATGFRYYSIEQSSLLDTIQLLKALHFSLEEIRSFLYDDTNEQSLEQLLIKKQLVMREQIQELTNQMRWINHFQKGKQILESTEGETKIVVTSFARRNFYLYRIPKNVYEMSEGEYEFYLRSFKNQLKEKDFRGIFSCVGTVMNHRDFLNGHFSSKQMFLEKQIIPLEGFQTYEAKNGLYAVMYCKGFKNELTVLHYFREALLIDFADDYQVVGDYLCEVVDEFPEQAREGKREMLIRMQVRVEKK</sequence>
<dbReference type="RefSeq" id="WP_379980241.1">
    <property type="nucleotide sequence ID" value="NZ_JBHUMO010000028.1"/>
</dbReference>
<evidence type="ECO:0000313" key="6">
    <source>
        <dbReference type="EMBL" id="MFD2728639.1"/>
    </source>
</evidence>
<keyword evidence="1" id="KW-0678">Repressor</keyword>
<organism evidence="6 7">
    <name type="scientific">Enterococcus camelliae</name>
    <dbReference type="NCBI Taxonomy" id="453959"/>
    <lineage>
        <taxon>Bacteria</taxon>
        <taxon>Bacillati</taxon>
        <taxon>Bacillota</taxon>
        <taxon>Bacilli</taxon>
        <taxon>Lactobacillales</taxon>
        <taxon>Enterococcaceae</taxon>
        <taxon>Enterococcus</taxon>
    </lineage>
</organism>
<dbReference type="Proteomes" id="UP001597427">
    <property type="component" value="Unassembled WGS sequence"/>
</dbReference>
<comment type="caution">
    <text evidence="6">The sequence shown here is derived from an EMBL/GenBank/DDBJ whole genome shotgun (WGS) entry which is preliminary data.</text>
</comment>
<evidence type="ECO:0000256" key="1">
    <source>
        <dbReference type="ARBA" id="ARBA00022491"/>
    </source>
</evidence>
<dbReference type="PROSITE" id="PS50937">
    <property type="entry name" value="HTH_MERR_2"/>
    <property type="match status" value="1"/>
</dbReference>
<reference evidence="7" key="1">
    <citation type="journal article" date="2019" name="Int. J. Syst. Evol. Microbiol.">
        <title>The Global Catalogue of Microorganisms (GCM) 10K type strain sequencing project: providing services to taxonomists for standard genome sequencing and annotation.</title>
        <authorList>
            <consortium name="The Broad Institute Genomics Platform"/>
            <consortium name="The Broad Institute Genome Sequencing Center for Infectious Disease"/>
            <person name="Wu L."/>
            <person name="Ma J."/>
        </authorList>
    </citation>
    <scope>NUCLEOTIDE SEQUENCE [LARGE SCALE GENOMIC DNA]</scope>
    <source>
        <strain evidence="7">TISTR 932</strain>
    </source>
</reference>
<dbReference type="Gene3D" id="1.10.1660.10">
    <property type="match status" value="1"/>
</dbReference>
<keyword evidence="2" id="KW-0805">Transcription regulation</keyword>